<dbReference type="CDD" id="cd14752">
    <property type="entry name" value="GH31_N"/>
    <property type="match status" value="1"/>
</dbReference>
<name>A0A9D2M7H6_9FIRM</name>
<feature type="domain" description="Glycosyl hydrolase family 31 C-terminal" evidence="5">
    <location>
        <begin position="578"/>
        <end position="662"/>
    </location>
</feature>
<dbReference type="Gene3D" id="2.60.40.1180">
    <property type="entry name" value="Golgi alpha-mannosidase II"/>
    <property type="match status" value="1"/>
</dbReference>
<accession>A0A9D2M7H6</accession>
<gene>
    <name evidence="6" type="ORF">H9945_09310</name>
</gene>
<dbReference type="Proteomes" id="UP000886803">
    <property type="component" value="Unassembled WGS sequence"/>
</dbReference>
<dbReference type="SUPFAM" id="SSF51011">
    <property type="entry name" value="Glycosyl hydrolase domain"/>
    <property type="match status" value="1"/>
</dbReference>
<dbReference type="InterPro" id="IPR000322">
    <property type="entry name" value="Glyco_hydro_31_TIM"/>
</dbReference>
<dbReference type="Pfam" id="PF01055">
    <property type="entry name" value="Glyco_hydro_31_2nd"/>
    <property type="match status" value="1"/>
</dbReference>
<dbReference type="GO" id="GO:0030246">
    <property type="term" value="F:carbohydrate binding"/>
    <property type="evidence" value="ECO:0007669"/>
    <property type="project" value="InterPro"/>
</dbReference>
<keyword evidence="2 6" id="KW-0378">Hydrolase</keyword>
<evidence type="ECO:0000259" key="3">
    <source>
        <dbReference type="Pfam" id="PF01055"/>
    </source>
</evidence>
<dbReference type="PANTHER" id="PTHR43863:SF2">
    <property type="entry name" value="MALTASE-GLUCOAMYLASE"/>
    <property type="match status" value="1"/>
</dbReference>
<dbReference type="Gene3D" id="3.20.20.80">
    <property type="entry name" value="Glycosidases"/>
    <property type="match status" value="1"/>
</dbReference>
<proteinExistence type="inferred from homology"/>
<dbReference type="Pfam" id="PF21365">
    <property type="entry name" value="Glyco_hydro_31_3rd"/>
    <property type="match status" value="1"/>
</dbReference>
<evidence type="ECO:0000256" key="1">
    <source>
        <dbReference type="ARBA" id="ARBA00007806"/>
    </source>
</evidence>
<evidence type="ECO:0000259" key="5">
    <source>
        <dbReference type="Pfam" id="PF21365"/>
    </source>
</evidence>
<dbReference type="PANTHER" id="PTHR43863">
    <property type="entry name" value="HYDROLASE, PUTATIVE (AFU_ORTHOLOGUE AFUA_1G03140)-RELATED"/>
    <property type="match status" value="1"/>
</dbReference>
<reference evidence="6" key="1">
    <citation type="journal article" date="2021" name="PeerJ">
        <title>Extensive microbial diversity within the chicken gut microbiome revealed by metagenomics and culture.</title>
        <authorList>
            <person name="Gilroy R."/>
            <person name="Ravi A."/>
            <person name="Getino M."/>
            <person name="Pursley I."/>
            <person name="Horton D.L."/>
            <person name="Alikhan N.F."/>
            <person name="Baker D."/>
            <person name="Gharbi K."/>
            <person name="Hall N."/>
            <person name="Watson M."/>
            <person name="Adriaenssens E.M."/>
            <person name="Foster-Nyarko E."/>
            <person name="Jarju S."/>
            <person name="Secka A."/>
            <person name="Antonio M."/>
            <person name="Oren A."/>
            <person name="Chaudhuri R.R."/>
            <person name="La Ragione R."/>
            <person name="Hildebrand F."/>
            <person name="Pallen M.J."/>
        </authorList>
    </citation>
    <scope>NUCLEOTIDE SEQUENCE</scope>
    <source>
        <strain evidence="6">ChiBcec8-13705</strain>
    </source>
</reference>
<dbReference type="GO" id="GO:0005975">
    <property type="term" value="P:carbohydrate metabolic process"/>
    <property type="evidence" value="ECO:0007669"/>
    <property type="project" value="InterPro"/>
</dbReference>
<keyword evidence="2" id="KW-0326">Glycosidase</keyword>
<dbReference type="InterPro" id="IPR025887">
    <property type="entry name" value="Glyco_hydro_31_N_dom"/>
</dbReference>
<comment type="caution">
    <text evidence="6">The sequence shown here is derived from an EMBL/GenBank/DDBJ whole genome shotgun (WGS) entry which is preliminary data.</text>
</comment>
<evidence type="ECO:0000256" key="2">
    <source>
        <dbReference type="RuleBase" id="RU361185"/>
    </source>
</evidence>
<dbReference type="SUPFAM" id="SSF51445">
    <property type="entry name" value="(Trans)glycosidases"/>
    <property type="match status" value="1"/>
</dbReference>
<dbReference type="AlphaFoldDB" id="A0A9D2M7H6"/>
<dbReference type="Pfam" id="PF13802">
    <property type="entry name" value="Gal_mutarotas_2"/>
    <property type="match status" value="1"/>
</dbReference>
<dbReference type="InterPro" id="IPR051816">
    <property type="entry name" value="Glycosyl_Hydrolase_31"/>
</dbReference>
<feature type="domain" description="Glycoside hydrolase family 31 TIM barrel" evidence="3">
    <location>
        <begin position="233"/>
        <end position="567"/>
    </location>
</feature>
<evidence type="ECO:0000313" key="7">
    <source>
        <dbReference type="Proteomes" id="UP000886803"/>
    </source>
</evidence>
<dbReference type="InterPro" id="IPR017853">
    <property type="entry name" value="GH"/>
</dbReference>
<sequence>MPHTPYFEQQGSALLYRNDGETVRVEPWGPDSLRVRAGLLDDLEHGSIALLAPSPADADDIAVSIMENCATLRHGKITVEMRLQDWGHALQLRFYNARGELLLQEIPNGYALSLRARHYKPLPGGNFRLRASFVSDPDEKIYGMGQYQQERINWKGCNLELAHRNSQVSIPFYLSSKGYGFLWHNAAVGEVHFGLNTTQWEAESTRQLDYWITAGDTPKEIERRYTEMTGRAPMMPEYGLGFWQCKLRYYNQQQVLDVAQEYKRRGIPLDVLIIDYYHWPRCGDYRFDPEYFPAPAEMIRELDEMGIATMVSVWPQIDWRSENYAEMKQLGLLVKANTGVDVQMVFHGNNVFFDATNPRARAYVWDKIRQNYAALGVRAFWLDEAEPEFTTYDYDNYRYYAGPVTEIGNIYPREYAKMFYEGQQREGRTDIVSLTRCAWVGSQRYGALVWSGDIFSTWEDFRKQVCAGLHMGLAGIPWWTTDIGGFHGGCVDDPAFQELLVRWFQFGAFCPVMRIHGNRAPHQPIVNQAGEEREQTGAGNEVWSFGPQNEEILVRYIRLRETMRPYLRAVMQDAHSEGNPVLRTLFYEFPQDAAAWDCQDEYCFGPDLLVAPVLEPGAQSRPVYLPAGASWTELHTGAVYAGGQTVAAAAPLATIPVFLRDGRHTDWIGLI</sequence>
<reference evidence="6" key="2">
    <citation type="submission" date="2021-04" db="EMBL/GenBank/DDBJ databases">
        <authorList>
            <person name="Gilroy R."/>
        </authorList>
    </citation>
    <scope>NUCLEOTIDE SEQUENCE</scope>
    <source>
        <strain evidence="6">ChiBcec8-13705</strain>
    </source>
</reference>
<evidence type="ECO:0000313" key="6">
    <source>
        <dbReference type="EMBL" id="HJB42682.1"/>
    </source>
</evidence>
<dbReference type="CDD" id="cd06591">
    <property type="entry name" value="GH31_xylosidase_XylS"/>
    <property type="match status" value="1"/>
</dbReference>
<dbReference type="InterPro" id="IPR011013">
    <property type="entry name" value="Gal_mutarotase_sf_dom"/>
</dbReference>
<dbReference type="SUPFAM" id="SSF74650">
    <property type="entry name" value="Galactose mutarotase-like"/>
    <property type="match status" value="1"/>
</dbReference>
<dbReference type="InterPro" id="IPR013780">
    <property type="entry name" value="Glyco_hydro_b"/>
</dbReference>
<dbReference type="InterPro" id="IPR048395">
    <property type="entry name" value="Glyco_hydro_31_C"/>
</dbReference>
<protein>
    <submittedName>
        <fullName evidence="6">Glycoside hydrolase family 31 protein</fullName>
    </submittedName>
</protein>
<feature type="domain" description="Glycoside hydrolase family 31 N-terminal" evidence="4">
    <location>
        <begin position="23"/>
        <end position="187"/>
    </location>
</feature>
<dbReference type="GO" id="GO:0004553">
    <property type="term" value="F:hydrolase activity, hydrolyzing O-glycosyl compounds"/>
    <property type="evidence" value="ECO:0007669"/>
    <property type="project" value="InterPro"/>
</dbReference>
<dbReference type="EMBL" id="DWYG01000156">
    <property type="protein sequence ID" value="HJB42682.1"/>
    <property type="molecule type" value="Genomic_DNA"/>
</dbReference>
<dbReference type="Gene3D" id="2.60.40.1760">
    <property type="entry name" value="glycosyl hydrolase (family 31)"/>
    <property type="match status" value="1"/>
</dbReference>
<comment type="similarity">
    <text evidence="1 2">Belongs to the glycosyl hydrolase 31 family.</text>
</comment>
<organism evidence="6 7">
    <name type="scientific">Candidatus Gemmiger avicola</name>
    <dbReference type="NCBI Taxonomy" id="2838605"/>
    <lineage>
        <taxon>Bacteria</taxon>
        <taxon>Bacillati</taxon>
        <taxon>Bacillota</taxon>
        <taxon>Clostridia</taxon>
        <taxon>Eubacteriales</taxon>
        <taxon>Gemmiger</taxon>
    </lineage>
</organism>
<evidence type="ECO:0000259" key="4">
    <source>
        <dbReference type="Pfam" id="PF13802"/>
    </source>
</evidence>